<dbReference type="GO" id="GO:0046872">
    <property type="term" value="F:metal ion binding"/>
    <property type="evidence" value="ECO:0007669"/>
    <property type="project" value="UniProtKB-KW"/>
</dbReference>
<dbReference type="SUPFAM" id="SSF52833">
    <property type="entry name" value="Thioredoxin-like"/>
    <property type="match status" value="1"/>
</dbReference>
<dbReference type="EMBL" id="PSQJ01000002">
    <property type="protein sequence ID" value="PTL86763.1"/>
    <property type="molecule type" value="Genomic_DNA"/>
</dbReference>
<dbReference type="PANTHER" id="PTHR12151">
    <property type="entry name" value="ELECTRON TRANSPORT PROTIN SCO1/SENC FAMILY MEMBER"/>
    <property type="match status" value="1"/>
</dbReference>
<feature type="binding site" evidence="2">
    <location>
        <position position="162"/>
    </location>
    <ligand>
        <name>Cu cation</name>
        <dbReference type="ChEBI" id="CHEBI:23378"/>
    </ligand>
</feature>
<feature type="binding site" evidence="2">
    <location>
        <position position="69"/>
    </location>
    <ligand>
        <name>Cu cation</name>
        <dbReference type="ChEBI" id="CHEBI:23378"/>
    </ligand>
</feature>
<evidence type="ECO:0000256" key="2">
    <source>
        <dbReference type="PIRSR" id="PIRSR603782-1"/>
    </source>
</evidence>
<comment type="caution">
    <text evidence="4">The sequence shown here is derived from an EMBL/GenBank/DDBJ whole genome shotgun (WGS) entry which is preliminary data.</text>
</comment>
<dbReference type="CDD" id="cd02968">
    <property type="entry name" value="SCO"/>
    <property type="match status" value="1"/>
</dbReference>
<evidence type="ECO:0000256" key="3">
    <source>
        <dbReference type="PIRSR" id="PIRSR603782-2"/>
    </source>
</evidence>
<gene>
    <name evidence="4" type="ORF">C4617_02870</name>
</gene>
<dbReference type="InterPro" id="IPR003782">
    <property type="entry name" value="SCO1/SenC"/>
</dbReference>
<dbReference type="Pfam" id="PF02630">
    <property type="entry name" value="SCO1-SenC"/>
    <property type="match status" value="1"/>
</dbReference>
<dbReference type="Proteomes" id="UP000240811">
    <property type="component" value="Unassembled WGS sequence"/>
</dbReference>
<sequence length="203" mass="22386">MNYLVVILGTIVFATLGGAPANLAFDSKNGSLNSRFDSNLRLVTQDGVELSLNSLYETPAIIFFGFTNCSIVCPNTLSAVDGWLKQVDPTGTLLRAYFITVDPKRDTPEVMKKFVSRFSNRIIGLSGDPVNVMKFAKNFRIYVKNVLADDKSDSEKKYLVDHTTALLLLNSSGSIMGMIQYNEDSSSAIKKISRLIAEDKIVQ</sequence>
<feature type="disulfide bond" description="Redox-active" evidence="3">
    <location>
        <begin position="69"/>
        <end position="73"/>
    </location>
</feature>
<evidence type="ECO:0000313" key="5">
    <source>
        <dbReference type="Proteomes" id="UP000240811"/>
    </source>
</evidence>
<protein>
    <submittedName>
        <fullName evidence="4">SCO family protein</fullName>
    </submittedName>
</protein>
<keyword evidence="2" id="KW-0479">Metal-binding</keyword>
<organism evidence="4 5">
    <name type="scientific">Candidatus Liberibacter europaeus</name>
    <dbReference type="NCBI Taxonomy" id="744859"/>
    <lineage>
        <taxon>Bacteria</taxon>
        <taxon>Pseudomonadati</taxon>
        <taxon>Pseudomonadota</taxon>
        <taxon>Alphaproteobacteria</taxon>
        <taxon>Hyphomicrobiales</taxon>
        <taxon>Rhizobiaceae</taxon>
        <taxon>Liberibacter</taxon>
    </lineage>
</organism>
<accession>A0A2T4VYA8</accession>
<dbReference type="PANTHER" id="PTHR12151:SF25">
    <property type="entry name" value="LINALOOL DEHYDRATASE_ISOMERASE DOMAIN-CONTAINING PROTEIN"/>
    <property type="match status" value="1"/>
</dbReference>
<name>A0A2T4VYA8_9HYPH</name>
<evidence type="ECO:0000256" key="1">
    <source>
        <dbReference type="ARBA" id="ARBA00010996"/>
    </source>
</evidence>
<keyword evidence="2" id="KW-0186">Copper</keyword>
<comment type="similarity">
    <text evidence="1">Belongs to the SCO1/2 family.</text>
</comment>
<dbReference type="AlphaFoldDB" id="A0A2T4VYA8"/>
<reference evidence="5" key="1">
    <citation type="submission" date="2018-02" db="EMBL/GenBank/DDBJ databases">
        <title>Genome sequence of Candidatus Liberibacter europaeus.</title>
        <authorList>
            <person name="Frampton R.A."/>
            <person name="Thompson S.M."/>
            <person name="David C."/>
            <person name="Addison S.M."/>
            <person name="Smith G.R."/>
        </authorList>
    </citation>
    <scope>NUCLEOTIDE SEQUENCE [LARGE SCALE GENOMIC DNA]</scope>
</reference>
<evidence type="ECO:0000313" key="4">
    <source>
        <dbReference type="EMBL" id="PTL86763.1"/>
    </source>
</evidence>
<dbReference type="InterPro" id="IPR036249">
    <property type="entry name" value="Thioredoxin-like_sf"/>
</dbReference>
<dbReference type="Gene3D" id="3.40.30.10">
    <property type="entry name" value="Glutaredoxin"/>
    <property type="match status" value="1"/>
</dbReference>
<keyword evidence="3" id="KW-1015">Disulfide bond</keyword>
<proteinExistence type="inferred from homology"/>
<feature type="binding site" evidence="2">
    <location>
        <position position="73"/>
    </location>
    <ligand>
        <name>Cu cation</name>
        <dbReference type="ChEBI" id="CHEBI:23378"/>
    </ligand>
</feature>